<sequence>MFGNLLKRARPSSNSTDLDLLAGIPTTIGELEGEELGIPTERETGITPRAKILKIAKQDILKTSRLIHTWLHDR</sequence>
<organism evidence="1">
    <name type="scientific">marine metagenome</name>
    <dbReference type="NCBI Taxonomy" id="408172"/>
    <lineage>
        <taxon>unclassified sequences</taxon>
        <taxon>metagenomes</taxon>
        <taxon>ecological metagenomes</taxon>
    </lineage>
</organism>
<gene>
    <name evidence="1" type="ORF">METZ01_LOCUS173237</name>
</gene>
<proteinExistence type="predicted"/>
<reference evidence="1" key="1">
    <citation type="submission" date="2018-05" db="EMBL/GenBank/DDBJ databases">
        <authorList>
            <person name="Lanie J.A."/>
            <person name="Ng W.-L."/>
            <person name="Kazmierczak K.M."/>
            <person name="Andrzejewski T.M."/>
            <person name="Davidsen T.M."/>
            <person name="Wayne K.J."/>
            <person name="Tettelin H."/>
            <person name="Glass J.I."/>
            <person name="Rusch D."/>
            <person name="Podicherti R."/>
            <person name="Tsui H.-C.T."/>
            <person name="Winkler M.E."/>
        </authorList>
    </citation>
    <scope>NUCLEOTIDE SEQUENCE</scope>
</reference>
<name>A0A382C514_9ZZZZ</name>
<evidence type="ECO:0000313" key="1">
    <source>
        <dbReference type="EMBL" id="SVB20383.1"/>
    </source>
</evidence>
<protein>
    <submittedName>
        <fullName evidence="1">Uncharacterized protein</fullName>
    </submittedName>
</protein>
<accession>A0A382C514</accession>
<dbReference type="AlphaFoldDB" id="A0A382C514"/>
<dbReference type="EMBL" id="UINC01032543">
    <property type="protein sequence ID" value="SVB20383.1"/>
    <property type="molecule type" value="Genomic_DNA"/>
</dbReference>